<keyword evidence="1" id="KW-0813">Transport</keyword>
<dbReference type="EMBL" id="WTYA01000006">
    <property type="protein sequence ID" value="MXP29063.1"/>
    <property type="molecule type" value="Genomic_DNA"/>
</dbReference>
<keyword evidence="1 2" id="KW-0472">Membrane</keyword>
<evidence type="ECO:0000256" key="2">
    <source>
        <dbReference type="SAM" id="Phobius"/>
    </source>
</evidence>
<gene>
    <name evidence="3" type="ORF">GRI58_09530</name>
</gene>
<organism evidence="3 4">
    <name type="scientific">Qipengyuania algicida</name>
    <dbReference type="NCBI Taxonomy" id="1836209"/>
    <lineage>
        <taxon>Bacteria</taxon>
        <taxon>Pseudomonadati</taxon>
        <taxon>Pseudomonadota</taxon>
        <taxon>Alphaproteobacteria</taxon>
        <taxon>Sphingomonadales</taxon>
        <taxon>Erythrobacteraceae</taxon>
        <taxon>Qipengyuania</taxon>
    </lineage>
</organism>
<dbReference type="GO" id="GO:0045259">
    <property type="term" value="C:proton-transporting ATP synthase complex"/>
    <property type="evidence" value="ECO:0007669"/>
    <property type="project" value="UniProtKB-UniRule"/>
</dbReference>
<dbReference type="InterPro" id="IPR032820">
    <property type="entry name" value="ATPase_put"/>
</dbReference>
<proteinExistence type="inferred from homology"/>
<evidence type="ECO:0000313" key="4">
    <source>
        <dbReference type="Proteomes" id="UP000439780"/>
    </source>
</evidence>
<evidence type="ECO:0000256" key="1">
    <source>
        <dbReference type="PIRNR" id="PIRNR032126"/>
    </source>
</evidence>
<comment type="similarity">
    <text evidence="1">Belongs to the bacterial AtpI family.</text>
</comment>
<evidence type="ECO:0000313" key="3">
    <source>
        <dbReference type="EMBL" id="MXP29063.1"/>
    </source>
</evidence>
<keyword evidence="2" id="KW-1133">Transmembrane helix</keyword>
<comment type="caution">
    <text evidence="3">The sequence shown here is derived from an EMBL/GenBank/DDBJ whole genome shotgun (WGS) entry which is preliminary data.</text>
</comment>
<reference evidence="3 4" key="1">
    <citation type="submission" date="2019-12" db="EMBL/GenBank/DDBJ databases">
        <title>Genomic-based taxomic classification of the family Erythrobacteraceae.</title>
        <authorList>
            <person name="Xu L."/>
        </authorList>
    </citation>
    <scope>NUCLEOTIDE SEQUENCE [LARGE SCALE GENOMIC DNA]</scope>
    <source>
        <strain evidence="3 4">KEMB 9005-328</strain>
    </source>
</reference>
<dbReference type="PIRSF" id="PIRSF032126">
    <property type="entry name" value="F0F1_ATP_synthase_subunit_I"/>
    <property type="match status" value="1"/>
</dbReference>
<dbReference type="AlphaFoldDB" id="A0A845AIR0"/>
<dbReference type="GO" id="GO:1902600">
    <property type="term" value="P:proton transmembrane transport"/>
    <property type="evidence" value="ECO:0007669"/>
    <property type="project" value="UniProtKB-KW"/>
</dbReference>
<accession>A0A845AIR0</accession>
<comment type="function">
    <text evidence="1">A possible function for this protein is to guide the assembly of the membrane sector of the ATPase enzyme complex.</text>
</comment>
<dbReference type="Pfam" id="PF09527">
    <property type="entry name" value="ATPase_gene1"/>
    <property type="match status" value="1"/>
</dbReference>
<keyword evidence="1" id="KW-0406">Ion transport</keyword>
<dbReference type="InterPro" id="IPR016989">
    <property type="entry name" value="Atp1_alphaprobac"/>
</dbReference>
<dbReference type="Proteomes" id="UP000439780">
    <property type="component" value="Unassembled WGS sequence"/>
</dbReference>
<feature type="transmembrane region" description="Helical" evidence="2">
    <location>
        <begin position="53"/>
        <end position="73"/>
    </location>
</feature>
<keyword evidence="4" id="KW-1185">Reference proteome</keyword>
<keyword evidence="1" id="KW-0375">Hydrogen ion transport</keyword>
<name>A0A845AIR0_9SPHN</name>
<keyword evidence="2" id="KW-0812">Transmembrane</keyword>
<dbReference type="OrthoDB" id="15401at2"/>
<protein>
    <recommendedName>
        <fullName evidence="1">ATP synthase protein I</fullName>
    </recommendedName>
</protein>
<feature type="transmembrane region" description="Helical" evidence="2">
    <location>
        <begin position="79"/>
        <end position="96"/>
    </location>
</feature>
<sequence>MCILTGAGWVLADSNDQHSGDDLDRRIAEAEERQRSAYQSHTAAEGRAETRGWAVGIEFVGSVIVGALIGLLLDKWLETAPWLMIVFIGLGFAAGLRRAITTSNQFDTDFTNDKQ</sequence>